<keyword evidence="1" id="KW-0472">Membrane</keyword>
<evidence type="ECO:0000313" key="2">
    <source>
        <dbReference type="EMBL" id="GAA2684277.1"/>
    </source>
</evidence>
<feature type="transmembrane region" description="Helical" evidence="1">
    <location>
        <begin position="50"/>
        <end position="71"/>
    </location>
</feature>
<feature type="transmembrane region" description="Helical" evidence="1">
    <location>
        <begin position="83"/>
        <end position="106"/>
    </location>
</feature>
<feature type="transmembrane region" description="Helical" evidence="1">
    <location>
        <begin position="167"/>
        <end position="187"/>
    </location>
</feature>
<dbReference type="EMBL" id="BAAATE010000024">
    <property type="protein sequence ID" value="GAA2684277.1"/>
    <property type="molecule type" value="Genomic_DNA"/>
</dbReference>
<protein>
    <recommendedName>
        <fullName evidence="4">DUF4386 domain-containing protein</fullName>
    </recommendedName>
</protein>
<reference evidence="3" key="1">
    <citation type="journal article" date="2019" name="Int. J. Syst. Evol. Microbiol.">
        <title>The Global Catalogue of Microorganisms (GCM) 10K type strain sequencing project: providing services to taxonomists for standard genome sequencing and annotation.</title>
        <authorList>
            <consortium name="The Broad Institute Genomics Platform"/>
            <consortium name="The Broad Institute Genome Sequencing Center for Infectious Disease"/>
            <person name="Wu L."/>
            <person name="Ma J."/>
        </authorList>
    </citation>
    <scope>NUCLEOTIDE SEQUENCE [LARGE SCALE GENOMIC DNA]</scope>
    <source>
        <strain evidence="3">JCM 6835</strain>
    </source>
</reference>
<sequence length="240" mass="25884">MNTNRRATAIAGALVIVGMIAGVLSVVPVIEEPRYLELISSHESQVIVGAVSQFIMIPAYVGFALYLYPLLRMENEALSLGFLGFRLIAATFHLIGVISLPLFLVLGQEFTQADALGASHLETLGELLRTARDLVNHVASIISLSLGDLLFFRILYRSRFVPRWLSAWGFIGAGSAMLASFLVLFRLADVVALPYLALNAPLALQSLVLATRLITKGFDTKPSPNVTATRSRKAATEGGG</sequence>
<name>A0ABP6F7D3_9ACTN</name>
<feature type="transmembrane region" description="Helical" evidence="1">
    <location>
        <begin position="193"/>
        <end position="214"/>
    </location>
</feature>
<feature type="transmembrane region" description="Helical" evidence="1">
    <location>
        <begin position="7"/>
        <end position="30"/>
    </location>
</feature>
<keyword evidence="1" id="KW-1133">Transmembrane helix</keyword>
<evidence type="ECO:0008006" key="4">
    <source>
        <dbReference type="Google" id="ProtNLM"/>
    </source>
</evidence>
<organism evidence="2 3">
    <name type="scientific">Nonomuraea recticatena</name>
    <dbReference type="NCBI Taxonomy" id="46178"/>
    <lineage>
        <taxon>Bacteria</taxon>
        <taxon>Bacillati</taxon>
        <taxon>Actinomycetota</taxon>
        <taxon>Actinomycetes</taxon>
        <taxon>Streptosporangiales</taxon>
        <taxon>Streptosporangiaceae</taxon>
        <taxon>Nonomuraea</taxon>
    </lineage>
</organism>
<dbReference type="Pfam" id="PF14329">
    <property type="entry name" value="DUF4386"/>
    <property type="match status" value="1"/>
</dbReference>
<feature type="transmembrane region" description="Helical" evidence="1">
    <location>
        <begin position="134"/>
        <end position="155"/>
    </location>
</feature>
<comment type="caution">
    <text evidence="2">The sequence shown here is derived from an EMBL/GenBank/DDBJ whole genome shotgun (WGS) entry which is preliminary data.</text>
</comment>
<keyword evidence="1" id="KW-0812">Transmembrane</keyword>
<dbReference type="Proteomes" id="UP001501666">
    <property type="component" value="Unassembled WGS sequence"/>
</dbReference>
<keyword evidence="3" id="KW-1185">Reference proteome</keyword>
<accession>A0ABP6F7D3</accession>
<dbReference type="RefSeq" id="WP_346152573.1">
    <property type="nucleotide sequence ID" value="NZ_BAAATE010000024.1"/>
</dbReference>
<evidence type="ECO:0000256" key="1">
    <source>
        <dbReference type="SAM" id="Phobius"/>
    </source>
</evidence>
<proteinExistence type="predicted"/>
<gene>
    <name evidence="2" type="ORF">GCM10010412_070500</name>
</gene>
<evidence type="ECO:0000313" key="3">
    <source>
        <dbReference type="Proteomes" id="UP001501666"/>
    </source>
</evidence>
<dbReference type="InterPro" id="IPR025495">
    <property type="entry name" value="DUF4386"/>
</dbReference>